<evidence type="ECO:0000256" key="2">
    <source>
        <dbReference type="ARBA" id="ARBA00022692"/>
    </source>
</evidence>
<dbReference type="Pfam" id="PF09685">
    <property type="entry name" value="MamF_MmsF"/>
    <property type="match status" value="1"/>
</dbReference>
<comment type="caution">
    <text evidence="6">The sequence shown here is derived from an EMBL/GenBank/DDBJ whole genome shotgun (WGS) entry which is preliminary data.</text>
</comment>
<name>A0ABY1J642_9FLAO</name>
<evidence type="ECO:0000256" key="5">
    <source>
        <dbReference type="SAM" id="Phobius"/>
    </source>
</evidence>
<dbReference type="Proteomes" id="UP000184216">
    <property type="component" value="Unassembled WGS sequence"/>
</dbReference>
<protein>
    <recommendedName>
        <fullName evidence="8">DUF4870 domain-containing protein</fullName>
    </recommendedName>
</protein>
<organism evidence="6 7">
    <name type="scientific">Flavobacterium pectinovorum</name>
    <dbReference type="NCBI Taxonomy" id="29533"/>
    <lineage>
        <taxon>Bacteria</taxon>
        <taxon>Pseudomonadati</taxon>
        <taxon>Bacteroidota</taxon>
        <taxon>Flavobacteriia</taxon>
        <taxon>Flavobacteriales</taxon>
        <taxon>Flavobacteriaceae</taxon>
        <taxon>Flavobacterium</taxon>
    </lineage>
</organism>
<reference evidence="6 7" key="1">
    <citation type="submission" date="2016-11" db="EMBL/GenBank/DDBJ databases">
        <authorList>
            <person name="Varghese N."/>
            <person name="Submissions S."/>
        </authorList>
    </citation>
    <scope>NUCLEOTIDE SEQUENCE [LARGE SCALE GENOMIC DNA]</scope>
    <source>
        <strain evidence="6 7">DSM 6368</strain>
    </source>
</reference>
<keyword evidence="4 5" id="KW-0472">Membrane</keyword>
<sequence length="163" mass="18628">MLLIMETTTPLIMETTSEKNTATFTHLSTLSQYIIPFGNYIFPILIWTSYKDKSEFVNHHGKQALNFQLSLLLYTLILALIAIPIFIIVFLQNLPMEAVFNDEDFVIRNFNFQGNIGLLTIGATAVVLFGLLKVLEFFLVIYASIKTSNGEYYKYPLTIPFIK</sequence>
<evidence type="ECO:0000256" key="1">
    <source>
        <dbReference type="ARBA" id="ARBA00004141"/>
    </source>
</evidence>
<evidence type="ECO:0008006" key="8">
    <source>
        <dbReference type="Google" id="ProtNLM"/>
    </source>
</evidence>
<keyword evidence="2 5" id="KW-0812">Transmembrane</keyword>
<proteinExistence type="predicted"/>
<feature type="transmembrane region" description="Helical" evidence="5">
    <location>
        <begin position="112"/>
        <end position="145"/>
    </location>
</feature>
<feature type="transmembrane region" description="Helical" evidence="5">
    <location>
        <begin position="33"/>
        <end position="50"/>
    </location>
</feature>
<keyword evidence="7" id="KW-1185">Reference proteome</keyword>
<gene>
    <name evidence="6" type="ORF">SAMN05444387_3301</name>
</gene>
<accession>A0ABY1J642</accession>
<evidence type="ECO:0000313" key="6">
    <source>
        <dbReference type="EMBL" id="SHM82299.1"/>
    </source>
</evidence>
<feature type="transmembrane region" description="Helical" evidence="5">
    <location>
        <begin position="71"/>
        <end position="92"/>
    </location>
</feature>
<evidence type="ECO:0000256" key="4">
    <source>
        <dbReference type="ARBA" id="ARBA00023136"/>
    </source>
</evidence>
<keyword evidence="3 5" id="KW-1133">Transmembrane helix</keyword>
<evidence type="ECO:0000256" key="3">
    <source>
        <dbReference type="ARBA" id="ARBA00022989"/>
    </source>
</evidence>
<evidence type="ECO:0000313" key="7">
    <source>
        <dbReference type="Proteomes" id="UP000184216"/>
    </source>
</evidence>
<dbReference type="EMBL" id="FRBX01000004">
    <property type="protein sequence ID" value="SHM82299.1"/>
    <property type="molecule type" value="Genomic_DNA"/>
</dbReference>
<comment type="subcellular location">
    <subcellularLocation>
        <location evidence="1">Membrane</location>
        <topology evidence="1">Multi-pass membrane protein</topology>
    </subcellularLocation>
</comment>
<dbReference type="InterPro" id="IPR019109">
    <property type="entry name" value="MamF_MmsF"/>
</dbReference>